<sequence length="285" mass="32208">MRWFKHLTGAHQDEKMARLVSELGLEGYGFYWLILETIAGQIEAGSNRTALTYPVAFWRKITGFSPKKLRNFAEICSKIGIFSAEFSENSLTIDIPNILKYRDEWSRKKVKNSGVAPEPLRTKDTETDTETEGDKPPPTPPLGGGDGLGPVDSLPPEEPDAPEPPRHVPDIELEQFLDAYPERARQPIYAVLPSWLAMKKARAYPGLPRLFDALSEWEGSEQWAKEGGRFIPSPQKFLAGRFWLNKPPRSPDPYANLRGKSFHEINTADYEARLAREAEQTEVRA</sequence>
<evidence type="ECO:0000259" key="2">
    <source>
        <dbReference type="Pfam" id="PF14297"/>
    </source>
</evidence>
<evidence type="ECO:0000313" key="4">
    <source>
        <dbReference type="Proteomes" id="UP001194469"/>
    </source>
</evidence>
<name>A0ABS0J7T5_9BACT</name>
<dbReference type="InterPro" id="IPR025400">
    <property type="entry name" value="Lin1244/Lin1753-like_N"/>
</dbReference>
<dbReference type="RefSeq" id="WP_196610375.1">
    <property type="nucleotide sequence ID" value="NZ_VRYY01000592.1"/>
</dbReference>
<proteinExistence type="predicted"/>
<comment type="caution">
    <text evidence="3">The sequence shown here is derived from an EMBL/GenBank/DDBJ whole genome shotgun (WGS) entry which is preliminary data.</text>
</comment>
<dbReference type="EMBL" id="VRYY01000592">
    <property type="protein sequence ID" value="MBG3878464.1"/>
    <property type="molecule type" value="Genomic_DNA"/>
</dbReference>
<accession>A0ABS0J7T5</accession>
<dbReference type="Pfam" id="PF14297">
    <property type="entry name" value="Lin1244_N"/>
    <property type="match status" value="1"/>
</dbReference>
<reference evidence="3 4" key="1">
    <citation type="submission" date="2019-08" db="EMBL/GenBank/DDBJ databases">
        <authorList>
            <person name="Luo N."/>
        </authorList>
    </citation>
    <scope>NUCLEOTIDE SEQUENCE [LARGE SCALE GENOMIC DNA]</scope>
    <source>
        <strain evidence="3 4">NCIMB 9442</strain>
    </source>
</reference>
<dbReference type="Proteomes" id="UP001194469">
    <property type="component" value="Unassembled WGS sequence"/>
</dbReference>
<feature type="domain" description="Lin1244/Lin1753-like N-terminal" evidence="2">
    <location>
        <begin position="3"/>
        <end position="89"/>
    </location>
</feature>
<keyword evidence="4" id="KW-1185">Reference proteome</keyword>
<organism evidence="3 4">
    <name type="scientific">Nitratidesulfovibrio oxamicus</name>
    <dbReference type="NCBI Taxonomy" id="32016"/>
    <lineage>
        <taxon>Bacteria</taxon>
        <taxon>Pseudomonadati</taxon>
        <taxon>Thermodesulfobacteriota</taxon>
        <taxon>Desulfovibrionia</taxon>
        <taxon>Desulfovibrionales</taxon>
        <taxon>Desulfovibrionaceae</taxon>
        <taxon>Nitratidesulfovibrio</taxon>
    </lineage>
</organism>
<evidence type="ECO:0000313" key="3">
    <source>
        <dbReference type="EMBL" id="MBG3878464.1"/>
    </source>
</evidence>
<protein>
    <submittedName>
        <fullName evidence="3">DUF4373 domain-containing protein</fullName>
    </submittedName>
</protein>
<evidence type="ECO:0000256" key="1">
    <source>
        <dbReference type="SAM" id="MobiDB-lite"/>
    </source>
</evidence>
<gene>
    <name evidence="3" type="ORF">FVW20_15965</name>
</gene>
<feature type="region of interest" description="Disordered" evidence="1">
    <location>
        <begin position="112"/>
        <end position="168"/>
    </location>
</feature>